<evidence type="ECO:0000313" key="1">
    <source>
        <dbReference type="EMBL" id="JAH87836.1"/>
    </source>
</evidence>
<protein>
    <submittedName>
        <fullName evidence="1">Uncharacterized protein</fullName>
    </submittedName>
</protein>
<sequence length="46" mass="5131">MLHFFTGIYSTGLEIIYSGQPASVQDGIQNKNILTHSIYTKTKVSK</sequence>
<proteinExistence type="predicted"/>
<reference evidence="1" key="2">
    <citation type="journal article" date="2015" name="Fish Shellfish Immunol.">
        <title>Early steps in the European eel (Anguilla anguilla)-Vibrio vulnificus interaction in the gills: Role of the RtxA13 toxin.</title>
        <authorList>
            <person name="Callol A."/>
            <person name="Pajuelo D."/>
            <person name="Ebbesson L."/>
            <person name="Teles M."/>
            <person name="MacKenzie S."/>
            <person name="Amaro C."/>
        </authorList>
    </citation>
    <scope>NUCLEOTIDE SEQUENCE</scope>
</reference>
<dbReference type="EMBL" id="GBXM01020741">
    <property type="protein sequence ID" value="JAH87836.1"/>
    <property type="molecule type" value="Transcribed_RNA"/>
</dbReference>
<name>A0A0E9WC22_ANGAN</name>
<reference evidence="1" key="1">
    <citation type="submission" date="2014-11" db="EMBL/GenBank/DDBJ databases">
        <authorList>
            <person name="Amaro Gonzalez C."/>
        </authorList>
    </citation>
    <scope>NUCLEOTIDE SEQUENCE</scope>
</reference>
<organism evidence="1">
    <name type="scientific">Anguilla anguilla</name>
    <name type="common">European freshwater eel</name>
    <name type="synonym">Muraena anguilla</name>
    <dbReference type="NCBI Taxonomy" id="7936"/>
    <lineage>
        <taxon>Eukaryota</taxon>
        <taxon>Metazoa</taxon>
        <taxon>Chordata</taxon>
        <taxon>Craniata</taxon>
        <taxon>Vertebrata</taxon>
        <taxon>Euteleostomi</taxon>
        <taxon>Actinopterygii</taxon>
        <taxon>Neopterygii</taxon>
        <taxon>Teleostei</taxon>
        <taxon>Anguilliformes</taxon>
        <taxon>Anguillidae</taxon>
        <taxon>Anguilla</taxon>
    </lineage>
</organism>
<dbReference type="AlphaFoldDB" id="A0A0E9WC22"/>
<accession>A0A0E9WC22</accession>